<dbReference type="Proteomes" id="UP001302602">
    <property type="component" value="Unassembled WGS sequence"/>
</dbReference>
<dbReference type="EMBL" id="MU853223">
    <property type="protein sequence ID" value="KAK4129385.1"/>
    <property type="molecule type" value="Genomic_DNA"/>
</dbReference>
<reference evidence="2" key="2">
    <citation type="submission" date="2023-05" db="EMBL/GenBank/DDBJ databases">
        <authorList>
            <consortium name="Lawrence Berkeley National Laboratory"/>
            <person name="Steindorff A."/>
            <person name="Hensen N."/>
            <person name="Bonometti L."/>
            <person name="Westerberg I."/>
            <person name="Brannstrom I.O."/>
            <person name="Guillou S."/>
            <person name="Cros-Aarteil S."/>
            <person name="Calhoun S."/>
            <person name="Haridas S."/>
            <person name="Kuo A."/>
            <person name="Mondo S."/>
            <person name="Pangilinan J."/>
            <person name="Riley R."/>
            <person name="Labutti K."/>
            <person name="Andreopoulos B."/>
            <person name="Lipzen A."/>
            <person name="Chen C."/>
            <person name="Yanf M."/>
            <person name="Daum C."/>
            <person name="Ng V."/>
            <person name="Clum A."/>
            <person name="Ohm R."/>
            <person name="Martin F."/>
            <person name="Silar P."/>
            <person name="Natvig D."/>
            <person name="Lalanne C."/>
            <person name="Gautier V."/>
            <person name="Ament-Velasquez S.L."/>
            <person name="Kruys A."/>
            <person name="Hutchinson M.I."/>
            <person name="Powell A.J."/>
            <person name="Barry K."/>
            <person name="Miller A.N."/>
            <person name="Grigoriev I.V."/>
            <person name="Debuchy R."/>
            <person name="Gladieux P."/>
            <person name="Thoren M.H."/>
            <person name="Johannesson H."/>
        </authorList>
    </citation>
    <scope>NUCLEOTIDE SEQUENCE</scope>
    <source>
        <strain evidence="2">CBS 731.68</strain>
    </source>
</reference>
<accession>A0AAN6UB39</accession>
<sequence>MSRQHRRQAYRQFAYRHDVLSLSLSLSLSLTHTLSPLFWHPDTISIYRYPLGRLVQFLLPISVSALNSPIPSRNYASDLSLCTAAMHCNAMSSKVIHQARQGQSCSSSSLSGNRTWPARSRQISHRSLNGQASRRPPSFLTVQTVRSR</sequence>
<gene>
    <name evidence="2" type="ORF">N657DRAFT_72041</name>
</gene>
<dbReference type="RefSeq" id="XP_062653156.1">
    <property type="nucleotide sequence ID" value="XM_062797511.1"/>
</dbReference>
<proteinExistence type="predicted"/>
<organism evidence="2 3">
    <name type="scientific">Parathielavia appendiculata</name>
    <dbReference type="NCBI Taxonomy" id="2587402"/>
    <lineage>
        <taxon>Eukaryota</taxon>
        <taxon>Fungi</taxon>
        <taxon>Dikarya</taxon>
        <taxon>Ascomycota</taxon>
        <taxon>Pezizomycotina</taxon>
        <taxon>Sordariomycetes</taxon>
        <taxon>Sordariomycetidae</taxon>
        <taxon>Sordariales</taxon>
        <taxon>Chaetomiaceae</taxon>
        <taxon>Parathielavia</taxon>
    </lineage>
</organism>
<evidence type="ECO:0000256" key="1">
    <source>
        <dbReference type="SAM" id="MobiDB-lite"/>
    </source>
</evidence>
<evidence type="ECO:0000313" key="3">
    <source>
        <dbReference type="Proteomes" id="UP001302602"/>
    </source>
</evidence>
<feature type="region of interest" description="Disordered" evidence="1">
    <location>
        <begin position="104"/>
        <end position="148"/>
    </location>
</feature>
<dbReference type="GeneID" id="87834290"/>
<name>A0AAN6UB39_9PEZI</name>
<reference evidence="2" key="1">
    <citation type="journal article" date="2023" name="Mol. Phylogenet. Evol.">
        <title>Genome-scale phylogeny and comparative genomics of the fungal order Sordariales.</title>
        <authorList>
            <person name="Hensen N."/>
            <person name="Bonometti L."/>
            <person name="Westerberg I."/>
            <person name="Brannstrom I.O."/>
            <person name="Guillou S."/>
            <person name="Cros-Aarteil S."/>
            <person name="Calhoun S."/>
            <person name="Haridas S."/>
            <person name="Kuo A."/>
            <person name="Mondo S."/>
            <person name="Pangilinan J."/>
            <person name="Riley R."/>
            <person name="LaButti K."/>
            <person name="Andreopoulos B."/>
            <person name="Lipzen A."/>
            <person name="Chen C."/>
            <person name="Yan M."/>
            <person name="Daum C."/>
            <person name="Ng V."/>
            <person name="Clum A."/>
            <person name="Steindorff A."/>
            <person name="Ohm R.A."/>
            <person name="Martin F."/>
            <person name="Silar P."/>
            <person name="Natvig D.O."/>
            <person name="Lalanne C."/>
            <person name="Gautier V."/>
            <person name="Ament-Velasquez S.L."/>
            <person name="Kruys A."/>
            <person name="Hutchinson M.I."/>
            <person name="Powell A.J."/>
            <person name="Barry K."/>
            <person name="Miller A.N."/>
            <person name="Grigoriev I.V."/>
            <person name="Debuchy R."/>
            <person name="Gladieux P."/>
            <person name="Hiltunen Thoren M."/>
            <person name="Johannesson H."/>
        </authorList>
    </citation>
    <scope>NUCLEOTIDE SEQUENCE</scope>
    <source>
        <strain evidence="2">CBS 731.68</strain>
    </source>
</reference>
<dbReference type="AlphaFoldDB" id="A0AAN6UB39"/>
<comment type="caution">
    <text evidence="2">The sequence shown here is derived from an EMBL/GenBank/DDBJ whole genome shotgun (WGS) entry which is preliminary data.</text>
</comment>
<evidence type="ECO:0000313" key="2">
    <source>
        <dbReference type="EMBL" id="KAK4129385.1"/>
    </source>
</evidence>
<keyword evidence="3" id="KW-1185">Reference proteome</keyword>
<protein>
    <submittedName>
        <fullName evidence="2">Uncharacterized protein</fullName>
    </submittedName>
</protein>